<feature type="region of interest" description="Disordered" evidence="1">
    <location>
        <begin position="270"/>
        <end position="290"/>
    </location>
</feature>
<reference evidence="2 3" key="1">
    <citation type="journal article" date="2023" name="G3 (Bethesda)">
        <title>A chromosome-level genome assembly of Zasmidium syzygii isolated from banana leaves.</title>
        <authorList>
            <person name="van Westerhoven A.C."/>
            <person name="Mehrabi R."/>
            <person name="Talebi R."/>
            <person name="Steentjes M.B.F."/>
            <person name="Corcolon B."/>
            <person name="Chong P.A."/>
            <person name="Kema G.H.J."/>
            <person name="Seidl M.F."/>
        </authorList>
    </citation>
    <scope>NUCLEOTIDE SEQUENCE [LARGE SCALE GENOMIC DNA]</scope>
    <source>
        <strain evidence="2 3">P124</strain>
    </source>
</reference>
<dbReference type="PANTHER" id="PTHR42085">
    <property type="entry name" value="F-BOX DOMAIN-CONTAINING PROTEIN"/>
    <property type="match status" value="1"/>
</dbReference>
<feature type="region of interest" description="Disordered" evidence="1">
    <location>
        <begin position="513"/>
        <end position="542"/>
    </location>
</feature>
<sequence length="560" mass="64197">MATFLDLPKHLREKIYRLHLVYDEPITNKQHHKIVKHNSRRRRAKKKSSMPPICTISPKIEKEAAPIYYGENHFDLGHMGEVNLECKFFNVTPRRHLKYLRSVTCTWDTTGFYSYYGFDRYGGYGMVTSNWRRLSTLKSLVELNIRVDEASIIKSMSISRGVRQQANVKEEVLTPQQSLAIFRFPGVAGLLSISGVENVNFIQLENDKGEKSGGLIAGGPLETHILPRLRTSNLPPKRFLKNRPFRLLDLPPELRNRIYDLILRIPGPIHPSKEAPTTAPRNPDRPKVNESKNHESALNLLLVNKQIHDESVGLFYANAFIFYYPAQFHAFFLGIGEQRTKLIRDLTIDYHNLKCGGIDMIDLTFPLLKQLPGLRRLHVIMKSQLHETTLRQGWLKSSGGWRSQSNLNLKGANPNSIPGIKHLFELRGVTDIKIRDLQLEKKATEAEKQPGYPDDFPRHTDNWVVMQLCRVYEHFNKALAAAQEGDINKELLTDEDWHTKEDFPPVEIVVEVEDTEDKAEEEDEGDGNVSDDDTLTELSDADFPEYDLGLVGGRYRLRRA</sequence>
<gene>
    <name evidence="2" type="ORF">PRZ48_006395</name>
</gene>
<dbReference type="Proteomes" id="UP001305779">
    <property type="component" value="Unassembled WGS sequence"/>
</dbReference>
<name>A0ABR0EP56_ZASCE</name>
<protein>
    <submittedName>
        <fullName evidence="2">Uncharacterized protein</fullName>
    </submittedName>
</protein>
<dbReference type="InterPro" id="IPR038883">
    <property type="entry name" value="AN11006-like"/>
</dbReference>
<dbReference type="PANTHER" id="PTHR42085:SF8">
    <property type="entry name" value="F-BOX DOMAIN-CONTAINING PROTEIN"/>
    <property type="match status" value="1"/>
</dbReference>
<dbReference type="EMBL" id="JAXOVC010000004">
    <property type="protein sequence ID" value="KAK4502968.1"/>
    <property type="molecule type" value="Genomic_DNA"/>
</dbReference>
<evidence type="ECO:0000313" key="2">
    <source>
        <dbReference type="EMBL" id="KAK4502968.1"/>
    </source>
</evidence>
<proteinExistence type="predicted"/>
<keyword evidence="3" id="KW-1185">Reference proteome</keyword>
<evidence type="ECO:0000313" key="3">
    <source>
        <dbReference type="Proteomes" id="UP001305779"/>
    </source>
</evidence>
<organism evidence="2 3">
    <name type="scientific">Zasmidium cellare</name>
    <name type="common">Wine cellar mold</name>
    <name type="synonym">Racodium cellare</name>
    <dbReference type="NCBI Taxonomy" id="395010"/>
    <lineage>
        <taxon>Eukaryota</taxon>
        <taxon>Fungi</taxon>
        <taxon>Dikarya</taxon>
        <taxon>Ascomycota</taxon>
        <taxon>Pezizomycotina</taxon>
        <taxon>Dothideomycetes</taxon>
        <taxon>Dothideomycetidae</taxon>
        <taxon>Mycosphaerellales</taxon>
        <taxon>Mycosphaerellaceae</taxon>
        <taxon>Zasmidium</taxon>
    </lineage>
</organism>
<evidence type="ECO:0000256" key="1">
    <source>
        <dbReference type="SAM" id="MobiDB-lite"/>
    </source>
</evidence>
<comment type="caution">
    <text evidence="2">The sequence shown here is derived from an EMBL/GenBank/DDBJ whole genome shotgun (WGS) entry which is preliminary data.</text>
</comment>
<accession>A0ABR0EP56</accession>